<organism evidence="1 2">
    <name type="scientific">Methylacidiphilum caldifontis</name>
    <dbReference type="NCBI Taxonomy" id="2795386"/>
    <lineage>
        <taxon>Bacteria</taxon>
        <taxon>Pseudomonadati</taxon>
        <taxon>Verrucomicrobiota</taxon>
        <taxon>Methylacidiphilae</taxon>
        <taxon>Methylacidiphilales</taxon>
        <taxon>Methylacidiphilaceae</taxon>
        <taxon>Methylacidiphilum (ex Ratnadevi et al. 2023)</taxon>
    </lineage>
</organism>
<gene>
    <name evidence="1" type="ORF">A7Q10_01440</name>
</gene>
<dbReference type="AlphaFoldDB" id="A0A4Y8PAA7"/>
<proteinExistence type="predicted"/>
<dbReference type="EMBL" id="LXQC01000154">
    <property type="protein sequence ID" value="TFE67464.1"/>
    <property type="molecule type" value="Genomic_DNA"/>
</dbReference>
<keyword evidence="2" id="KW-1185">Reference proteome</keyword>
<name>A0A4Y8PAA7_9BACT</name>
<comment type="caution">
    <text evidence="1">The sequence shown here is derived from an EMBL/GenBank/DDBJ whole genome shotgun (WGS) entry which is preliminary data.</text>
</comment>
<protein>
    <submittedName>
        <fullName evidence="1">Uncharacterized protein</fullName>
    </submittedName>
</protein>
<dbReference type="RefSeq" id="WP_134440551.1">
    <property type="nucleotide sequence ID" value="NZ_LXQC01000154.1"/>
</dbReference>
<evidence type="ECO:0000313" key="1">
    <source>
        <dbReference type="EMBL" id="TFE67464.1"/>
    </source>
</evidence>
<accession>A0A4Y8PAA7</accession>
<evidence type="ECO:0000313" key="2">
    <source>
        <dbReference type="Proteomes" id="UP000297713"/>
    </source>
</evidence>
<reference evidence="1 2" key="1">
    <citation type="submission" date="2016-05" db="EMBL/GenBank/DDBJ databases">
        <title>Diversity and Homogeneity among Thermoacidophilic Verrucomicrobia Methanotrophs Linked with Geographical Origin.</title>
        <authorList>
            <person name="Erikstad H.-A."/>
            <person name="Smestad N.B."/>
            <person name="Ceballos R.M."/>
            <person name="Birkeland N.-K."/>
        </authorList>
    </citation>
    <scope>NUCLEOTIDE SEQUENCE [LARGE SCALE GENOMIC DNA]</scope>
    <source>
        <strain evidence="1 2">Phi</strain>
    </source>
</reference>
<dbReference type="OrthoDB" id="196633at2"/>
<sequence>MGLNKKLSQIIAGRTIEKIENKQNKLTVYLTDGSFLQIKIKGEVSGKLNPGQKIHRVIEEDKRFVIDLEEGSRIEVSLENPGASVYLRNKEGSLEYLG</sequence>
<dbReference type="Proteomes" id="UP000297713">
    <property type="component" value="Unassembled WGS sequence"/>
</dbReference>